<dbReference type="AlphaFoldDB" id="A0A845DUV9"/>
<dbReference type="Proteomes" id="UP000460949">
    <property type="component" value="Unassembled WGS sequence"/>
</dbReference>
<dbReference type="InterPro" id="IPR011330">
    <property type="entry name" value="Glyco_hydro/deAcase_b/a-brl"/>
</dbReference>
<dbReference type="GO" id="GO:0016020">
    <property type="term" value="C:membrane"/>
    <property type="evidence" value="ECO:0007669"/>
    <property type="project" value="TreeGrafter"/>
</dbReference>
<dbReference type="CDD" id="cd10948">
    <property type="entry name" value="CE4_BsPdaA_like"/>
    <property type="match status" value="1"/>
</dbReference>
<proteinExistence type="predicted"/>
<dbReference type="PANTHER" id="PTHR10587">
    <property type="entry name" value="GLYCOSYL TRANSFERASE-RELATED"/>
    <property type="match status" value="1"/>
</dbReference>
<organism evidence="3 4">
    <name type="scientific">Halobacillus litoralis</name>
    <dbReference type="NCBI Taxonomy" id="45668"/>
    <lineage>
        <taxon>Bacteria</taxon>
        <taxon>Bacillati</taxon>
        <taxon>Bacillota</taxon>
        <taxon>Bacilli</taxon>
        <taxon>Bacillales</taxon>
        <taxon>Bacillaceae</taxon>
        <taxon>Halobacillus</taxon>
    </lineage>
</organism>
<dbReference type="EMBL" id="WMET01000004">
    <property type="protein sequence ID" value="MYL21290.1"/>
    <property type="molecule type" value="Genomic_DNA"/>
</dbReference>
<dbReference type="InterPro" id="IPR014235">
    <property type="entry name" value="Spore_PdaA"/>
</dbReference>
<dbReference type="GO" id="GO:0005975">
    <property type="term" value="P:carbohydrate metabolic process"/>
    <property type="evidence" value="ECO:0007669"/>
    <property type="project" value="InterPro"/>
</dbReference>
<protein>
    <submittedName>
        <fullName evidence="3">Delta-lactam-biosynthetic de-N-acetylase</fullName>
    </submittedName>
</protein>
<name>A0A845DUV9_9BACI</name>
<dbReference type="Pfam" id="PF01522">
    <property type="entry name" value="Polysacc_deac_1"/>
    <property type="match status" value="1"/>
</dbReference>
<sequence length="259" mass="29898">MSRIVKWIAAVLMVCLFPLTTYAEGWGYNKSKNGMAPDPGRYRPMIEQHHGFFMDPSEERVVYLTFDNGYEQGYTGQVLDVLKEKDVPAAFFVTGHYIESAPDLLKRMADEGHIIGNHSWSHPDFTQSSKSEMEKELARVEKAVKEKTDQDIMTFLRPPRGTFNAQTLKWAEEFGYTHAFWSIAFVDWHTDRQKGWEYAYRSVMDQIHPGAVILLHTVSSDNAEALSQMIDELRKRGYRFGNLNEILMKQLIPAPVWNL</sequence>
<evidence type="ECO:0000259" key="2">
    <source>
        <dbReference type="PROSITE" id="PS51677"/>
    </source>
</evidence>
<dbReference type="InterPro" id="IPR002509">
    <property type="entry name" value="NODB_dom"/>
</dbReference>
<feature type="domain" description="NodB homology" evidence="2">
    <location>
        <begin position="60"/>
        <end position="241"/>
    </location>
</feature>
<dbReference type="PANTHER" id="PTHR10587:SF78">
    <property type="entry name" value="PEPTIDOGLYCAN-N-ACETYLMURAMIC ACID DEACETYLASE PDAA"/>
    <property type="match status" value="1"/>
</dbReference>
<feature type="chain" id="PRO_5032741428" evidence="1">
    <location>
        <begin position="24"/>
        <end position="259"/>
    </location>
</feature>
<dbReference type="PROSITE" id="PS51677">
    <property type="entry name" value="NODB"/>
    <property type="match status" value="1"/>
</dbReference>
<keyword evidence="1" id="KW-0732">Signal</keyword>
<dbReference type="RefSeq" id="WP_160838845.1">
    <property type="nucleotide sequence ID" value="NZ_WMET01000004.1"/>
</dbReference>
<reference evidence="3 4" key="1">
    <citation type="submission" date="2019-11" db="EMBL/GenBank/DDBJ databases">
        <title>Genome sequences of 17 halophilic strains isolated from different environments.</title>
        <authorList>
            <person name="Furrow R.E."/>
        </authorList>
    </citation>
    <scope>NUCLEOTIDE SEQUENCE [LARGE SCALE GENOMIC DNA]</scope>
    <source>
        <strain evidence="3 4">22511_23_Filter</strain>
    </source>
</reference>
<evidence type="ECO:0000313" key="4">
    <source>
        <dbReference type="Proteomes" id="UP000460949"/>
    </source>
</evidence>
<dbReference type="InterPro" id="IPR050248">
    <property type="entry name" value="Polysacc_deacetylase_ArnD"/>
</dbReference>
<accession>A0A845DUV9</accession>
<dbReference type="GO" id="GO:0016810">
    <property type="term" value="F:hydrolase activity, acting on carbon-nitrogen (but not peptide) bonds"/>
    <property type="evidence" value="ECO:0007669"/>
    <property type="project" value="InterPro"/>
</dbReference>
<gene>
    <name evidence="3" type="primary">pdaA</name>
    <name evidence="3" type="ORF">GLW04_15420</name>
</gene>
<evidence type="ECO:0000313" key="3">
    <source>
        <dbReference type="EMBL" id="MYL21290.1"/>
    </source>
</evidence>
<dbReference type="Gene3D" id="3.20.20.370">
    <property type="entry name" value="Glycoside hydrolase/deacetylase"/>
    <property type="match status" value="1"/>
</dbReference>
<feature type="signal peptide" evidence="1">
    <location>
        <begin position="1"/>
        <end position="23"/>
    </location>
</feature>
<dbReference type="SUPFAM" id="SSF88713">
    <property type="entry name" value="Glycoside hydrolase/deacetylase"/>
    <property type="match status" value="1"/>
</dbReference>
<dbReference type="NCBIfam" id="TIGR02884">
    <property type="entry name" value="spore_pdaA"/>
    <property type="match status" value="1"/>
</dbReference>
<comment type="caution">
    <text evidence="3">The sequence shown here is derived from an EMBL/GenBank/DDBJ whole genome shotgun (WGS) entry which is preliminary data.</text>
</comment>
<evidence type="ECO:0000256" key="1">
    <source>
        <dbReference type="SAM" id="SignalP"/>
    </source>
</evidence>